<evidence type="ECO:0000313" key="3">
    <source>
        <dbReference type="Proteomes" id="UP000324800"/>
    </source>
</evidence>
<dbReference type="InterPro" id="IPR011009">
    <property type="entry name" value="Kinase-like_dom_sf"/>
</dbReference>
<organism evidence="2 3">
    <name type="scientific">Streblomastix strix</name>
    <dbReference type="NCBI Taxonomy" id="222440"/>
    <lineage>
        <taxon>Eukaryota</taxon>
        <taxon>Metamonada</taxon>
        <taxon>Preaxostyla</taxon>
        <taxon>Oxymonadida</taxon>
        <taxon>Streblomastigidae</taxon>
        <taxon>Streblomastix</taxon>
    </lineage>
</organism>
<dbReference type="SUPFAM" id="SSF56112">
    <property type="entry name" value="Protein kinase-like (PK-like)"/>
    <property type="match status" value="1"/>
</dbReference>
<dbReference type="AlphaFoldDB" id="A0A5J4VKG1"/>
<proteinExistence type="predicted"/>
<dbReference type="Gene3D" id="1.10.510.10">
    <property type="entry name" value="Transferase(Phosphotransferase) domain 1"/>
    <property type="match status" value="1"/>
</dbReference>
<sequence length="179" mass="20116">MIHRDIKESNILLHSPAGSNRVILKICDFGLVKTQKNVEQSTLISFSGTIPYMPPELIMSGSKTKADAKVDLWSTGIMLYRILTHSFPFESVDTQDVMLFMFNKTLTRPKSVKDDIVWDLITKLLTFDRKDRISSSDALKHPFFIGKQALKEISPLSIQLAQSAQSAKQKGDKICQQGS</sequence>
<evidence type="ECO:0000313" key="2">
    <source>
        <dbReference type="EMBL" id="KAA6382829.1"/>
    </source>
</evidence>
<reference evidence="2 3" key="1">
    <citation type="submission" date="2019-03" db="EMBL/GenBank/DDBJ databases">
        <title>Single cell metagenomics reveals metabolic interactions within the superorganism composed of flagellate Streblomastix strix and complex community of Bacteroidetes bacteria on its surface.</title>
        <authorList>
            <person name="Treitli S.C."/>
            <person name="Kolisko M."/>
            <person name="Husnik F."/>
            <person name="Keeling P."/>
            <person name="Hampl V."/>
        </authorList>
    </citation>
    <scope>NUCLEOTIDE SEQUENCE [LARGE SCALE GENOMIC DNA]</scope>
    <source>
        <strain evidence="2">ST1C</strain>
    </source>
</reference>
<dbReference type="PROSITE" id="PS00108">
    <property type="entry name" value="PROTEIN_KINASE_ST"/>
    <property type="match status" value="1"/>
</dbReference>
<name>A0A5J4VKG1_9EUKA</name>
<dbReference type="GO" id="GO:0010506">
    <property type="term" value="P:regulation of autophagy"/>
    <property type="evidence" value="ECO:0007669"/>
    <property type="project" value="InterPro"/>
</dbReference>
<dbReference type="GO" id="GO:0005524">
    <property type="term" value="F:ATP binding"/>
    <property type="evidence" value="ECO:0007669"/>
    <property type="project" value="InterPro"/>
</dbReference>
<comment type="caution">
    <text evidence="2">The sequence shown here is derived from an EMBL/GenBank/DDBJ whole genome shotgun (WGS) entry which is preliminary data.</text>
</comment>
<dbReference type="InterPro" id="IPR045269">
    <property type="entry name" value="Atg1-like"/>
</dbReference>
<gene>
    <name evidence="2" type="ORF">EZS28_021645</name>
</gene>
<dbReference type="Proteomes" id="UP000324800">
    <property type="component" value="Unassembled WGS sequence"/>
</dbReference>
<dbReference type="SMART" id="SM00220">
    <property type="entry name" value="S_TKc"/>
    <property type="match status" value="1"/>
</dbReference>
<dbReference type="PROSITE" id="PS50011">
    <property type="entry name" value="PROTEIN_KINASE_DOM"/>
    <property type="match status" value="1"/>
</dbReference>
<dbReference type="InterPro" id="IPR000719">
    <property type="entry name" value="Prot_kinase_dom"/>
</dbReference>
<dbReference type="OrthoDB" id="354826at2759"/>
<accession>A0A5J4VKG1</accession>
<dbReference type="PANTHER" id="PTHR24348">
    <property type="entry name" value="SERINE/THREONINE-PROTEIN KINASE UNC-51-RELATED"/>
    <property type="match status" value="1"/>
</dbReference>
<dbReference type="InterPro" id="IPR008271">
    <property type="entry name" value="Ser/Thr_kinase_AS"/>
</dbReference>
<dbReference type="GO" id="GO:0004674">
    <property type="term" value="F:protein serine/threonine kinase activity"/>
    <property type="evidence" value="ECO:0007669"/>
    <property type="project" value="InterPro"/>
</dbReference>
<dbReference type="Pfam" id="PF00069">
    <property type="entry name" value="Pkinase"/>
    <property type="match status" value="1"/>
</dbReference>
<protein>
    <recommendedName>
        <fullName evidence="1">Protein kinase domain-containing protein</fullName>
    </recommendedName>
</protein>
<dbReference type="GO" id="GO:0005737">
    <property type="term" value="C:cytoplasm"/>
    <property type="evidence" value="ECO:0007669"/>
    <property type="project" value="TreeGrafter"/>
</dbReference>
<feature type="domain" description="Protein kinase" evidence="1">
    <location>
        <begin position="1"/>
        <end position="144"/>
    </location>
</feature>
<evidence type="ECO:0000259" key="1">
    <source>
        <dbReference type="PROSITE" id="PS50011"/>
    </source>
</evidence>
<dbReference type="EMBL" id="SNRW01006568">
    <property type="protein sequence ID" value="KAA6382829.1"/>
    <property type="molecule type" value="Genomic_DNA"/>
</dbReference>